<evidence type="ECO:0000256" key="4">
    <source>
        <dbReference type="ARBA" id="ARBA00023163"/>
    </source>
</evidence>
<dbReference type="RefSeq" id="WP_379753272.1">
    <property type="nucleotide sequence ID" value="NZ_JBHRSQ010000004.1"/>
</dbReference>
<comment type="similarity">
    <text evidence="1">Belongs to the sigma-70 factor family. ECF subfamily.</text>
</comment>
<dbReference type="InterPro" id="IPR036388">
    <property type="entry name" value="WH-like_DNA-bd_sf"/>
</dbReference>
<dbReference type="InterPro" id="IPR013325">
    <property type="entry name" value="RNA_pol_sigma_r2"/>
</dbReference>
<name>A0ABV7B190_9GAMM</name>
<protein>
    <submittedName>
        <fullName evidence="7">RNA polymerase sigma factor</fullName>
    </submittedName>
</protein>
<evidence type="ECO:0000256" key="2">
    <source>
        <dbReference type="ARBA" id="ARBA00023015"/>
    </source>
</evidence>
<dbReference type="InterPro" id="IPR013249">
    <property type="entry name" value="RNA_pol_sigma70_r4_t2"/>
</dbReference>
<sequence length="191" mass="22077">METELALDSRDDGALLAAMAHRNMDALESFYRRHQQRVYRFLMSRLNDPFVANDLLNDTMLEAWRAAGGFRGQSRATSWLLGIAHHKVLDYWRQQGRRSFEEIDDNLADETPAADIEAAIEAANDQSHLNECLSRLKPEHREVLHLAFFEELDYQDIGRILGIPEGTVKSRMFHAKKSIKRELTRVGRRAR</sequence>
<dbReference type="InterPro" id="IPR014284">
    <property type="entry name" value="RNA_pol_sigma-70_dom"/>
</dbReference>
<dbReference type="Pfam" id="PF08281">
    <property type="entry name" value="Sigma70_r4_2"/>
    <property type="match status" value="1"/>
</dbReference>
<keyword evidence="4" id="KW-0804">Transcription</keyword>
<keyword evidence="8" id="KW-1185">Reference proteome</keyword>
<feature type="domain" description="RNA polymerase sigma-70 region 2" evidence="5">
    <location>
        <begin position="30"/>
        <end position="98"/>
    </location>
</feature>
<evidence type="ECO:0000256" key="1">
    <source>
        <dbReference type="ARBA" id="ARBA00010641"/>
    </source>
</evidence>
<dbReference type="PANTHER" id="PTHR43133:SF32">
    <property type="entry name" value="BLR3042 PROTEIN"/>
    <property type="match status" value="1"/>
</dbReference>
<dbReference type="SUPFAM" id="SSF88946">
    <property type="entry name" value="Sigma2 domain of RNA polymerase sigma factors"/>
    <property type="match status" value="1"/>
</dbReference>
<dbReference type="Proteomes" id="UP001595386">
    <property type="component" value="Unassembled WGS sequence"/>
</dbReference>
<keyword evidence="3" id="KW-0731">Sigma factor</keyword>
<dbReference type="InterPro" id="IPR007627">
    <property type="entry name" value="RNA_pol_sigma70_r2"/>
</dbReference>
<dbReference type="PANTHER" id="PTHR43133">
    <property type="entry name" value="RNA POLYMERASE ECF-TYPE SIGMA FACTO"/>
    <property type="match status" value="1"/>
</dbReference>
<dbReference type="NCBIfam" id="TIGR02937">
    <property type="entry name" value="sigma70-ECF"/>
    <property type="match status" value="1"/>
</dbReference>
<proteinExistence type="inferred from homology"/>
<dbReference type="Pfam" id="PF04542">
    <property type="entry name" value="Sigma70_r2"/>
    <property type="match status" value="1"/>
</dbReference>
<dbReference type="Gene3D" id="1.10.1740.10">
    <property type="match status" value="1"/>
</dbReference>
<evidence type="ECO:0000256" key="3">
    <source>
        <dbReference type="ARBA" id="ARBA00023082"/>
    </source>
</evidence>
<evidence type="ECO:0000259" key="6">
    <source>
        <dbReference type="Pfam" id="PF08281"/>
    </source>
</evidence>
<evidence type="ECO:0000313" key="7">
    <source>
        <dbReference type="EMBL" id="MFC2990601.1"/>
    </source>
</evidence>
<organism evidence="7 8">
    <name type="scientific">Halomonas tibetensis</name>
    <dbReference type="NCBI Taxonomy" id="2259590"/>
    <lineage>
        <taxon>Bacteria</taxon>
        <taxon>Pseudomonadati</taxon>
        <taxon>Pseudomonadota</taxon>
        <taxon>Gammaproteobacteria</taxon>
        <taxon>Oceanospirillales</taxon>
        <taxon>Halomonadaceae</taxon>
        <taxon>Halomonas</taxon>
    </lineage>
</organism>
<evidence type="ECO:0000259" key="5">
    <source>
        <dbReference type="Pfam" id="PF04542"/>
    </source>
</evidence>
<keyword evidence="2" id="KW-0805">Transcription regulation</keyword>
<dbReference type="EMBL" id="JBHRSQ010000004">
    <property type="protein sequence ID" value="MFC2990601.1"/>
    <property type="molecule type" value="Genomic_DNA"/>
</dbReference>
<dbReference type="CDD" id="cd06171">
    <property type="entry name" value="Sigma70_r4"/>
    <property type="match status" value="1"/>
</dbReference>
<dbReference type="InterPro" id="IPR013324">
    <property type="entry name" value="RNA_pol_sigma_r3/r4-like"/>
</dbReference>
<gene>
    <name evidence="7" type="ORF">ACFODV_00960</name>
</gene>
<dbReference type="InterPro" id="IPR039425">
    <property type="entry name" value="RNA_pol_sigma-70-like"/>
</dbReference>
<reference evidence="8" key="1">
    <citation type="journal article" date="2019" name="Int. J. Syst. Evol. Microbiol.">
        <title>The Global Catalogue of Microorganisms (GCM) 10K type strain sequencing project: providing services to taxonomists for standard genome sequencing and annotation.</title>
        <authorList>
            <consortium name="The Broad Institute Genomics Platform"/>
            <consortium name="The Broad Institute Genome Sequencing Center for Infectious Disease"/>
            <person name="Wu L."/>
            <person name="Ma J."/>
        </authorList>
    </citation>
    <scope>NUCLEOTIDE SEQUENCE [LARGE SCALE GENOMIC DNA]</scope>
    <source>
        <strain evidence="8">KCTC 52660</strain>
    </source>
</reference>
<dbReference type="Gene3D" id="1.10.10.10">
    <property type="entry name" value="Winged helix-like DNA-binding domain superfamily/Winged helix DNA-binding domain"/>
    <property type="match status" value="1"/>
</dbReference>
<evidence type="ECO:0000313" key="8">
    <source>
        <dbReference type="Proteomes" id="UP001595386"/>
    </source>
</evidence>
<feature type="domain" description="RNA polymerase sigma factor 70 region 4 type 2" evidence="6">
    <location>
        <begin position="130"/>
        <end position="178"/>
    </location>
</feature>
<comment type="caution">
    <text evidence="7">The sequence shown here is derived from an EMBL/GenBank/DDBJ whole genome shotgun (WGS) entry which is preliminary data.</text>
</comment>
<dbReference type="SUPFAM" id="SSF88659">
    <property type="entry name" value="Sigma3 and sigma4 domains of RNA polymerase sigma factors"/>
    <property type="match status" value="1"/>
</dbReference>
<accession>A0ABV7B190</accession>